<name>A0A4R7J6U6_9ACTN</name>
<dbReference type="InterPro" id="IPR003784">
    <property type="entry name" value="BioY"/>
</dbReference>
<evidence type="ECO:0000313" key="4">
    <source>
        <dbReference type="EMBL" id="TDT33120.1"/>
    </source>
</evidence>
<protein>
    <recommendedName>
        <fullName evidence="2">Biotin transporter</fullName>
    </recommendedName>
</protein>
<comment type="caution">
    <text evidence="4">The sequence shown here is derived from an EMBL/GenBank/DDBJ whole genome shotgun (WGS) entry which is preliminary data.</text>
</comment>
<keyword evidence="3" id="KW-0812">Transmembrane</keyword>
<keyword evidence="5" id="KW-1185">Reference proteome</keyword>
<evidence type="ECO:0000256" key="3">
    <source>
        <dbReference type="SAM" id="Phobius"/>
    </source>
</evidence>
<accession>A0A4R7J6U6</accession>
<gene>
    <name evidence="4" type="ORF">CLV29_0721</name>
</gene>
<comment type="subcellular location">
    <subcellularLocation>
        <location evidence="2">Cell membrane</location>
        <topology evidence="2">Multi-pass membrane protein</topology>
    </subcellularLocation>
</comment>
<dbReference type="Proteomes" id="UP000295371">
    <property type="component" value="Unassembled WGS sequence"/>
</dbReference>
<dbReference type="PIRSF" id="PIRSF016661">
    <property type="entry name" value="BioY"/>
    <property type="match status" value="1"/>
</dbReference>
<dbReference type="PANTHER" id="PTHR34295">
    <property type="entry name" value="BIOTIN TRANSPORTER BIOY"/>
    <property type="match status" value="1"/>
</dbReference>
<dbReference type="Gene3D" id="1.10.1760.20">
    <property type="match status" value="1"/>
</dbReference>
<dbReference type="AlphaFoldDB" id="A0A4R7J6U6"/>
<evidence type="ECO:0000256" key="2">
    <source>
        <dbReference type="PIRNR" id="PIRNR016661"/>
    </source>
</evidence>
<feature type="transmembrane region" description="Helical" evidence="3">
    <location>
        <begin position="134"/>
        <end position="154"/>
    </location>
</feature>
<feature type="transmembrane region" description="Helical" evidence="3">
    <location>
        <begin position="49"/>
        <end position="76"/>
    </location>
</feature>
<evidence type="ECO:0000256" key="1">
    <source>
        <dbReference type="ARBA" id="ARBA00010692"/>
    </source>
</evidence>
<sequence>MNAEPVPSTHSDSAARSLVRVAVFAALIAALSILPGVPVGPVPITLQTLGVLLAGYLLGPKLGVAAVGLYLLLIAIGLPVGSGMRGGLGLFVGPTGGFLIGFVLSALVVGLLSRRIVDRLVDRRIGRGRAVAEFVLAGLIGGLVPVYAVGLPVMKVVTGLPWDTAVVSGMALFIPGDLIKIVLASLITVGVVRALPQAFDRR</sequence>
<dbReference type="OrthoDB" id="9803495at2"/>
<keyword evidence="3" id="KW-1133">Transmembrane helix</keyword>
<dbReference type="EMBL" id="SOAW01000001">
    <property type="protein sequence ID" value="TDT33120.1"/>
    <property type="molecule type" value="Genomic_DNA"/>
</dbReference>
<reference evidence="4 5" key="1">
    <citation type="submission" date="2019-03" db="EMBL/GenBank/DDBJ databases">
        <title>Genomic Encyclopedia of Archaeal and Bacterial Type Strains, Phase II (KMG-II): from individual species to whole genera.</title>
        <authorList>
            <person name="Goeker M."/>
        </authorList>
    </citation>
    <scope>NUCLEOTIDE SEQUENCE [LARGE SCALE GENOMIC DNA]</scope>
    <source>
        <strain evidence="4 5">DSM 24323</strain>
    </source>
</reference>
<dbReference type="Pfam" id="PF02632">
    <property type="entry name" value="BioY"/>
    <property type="match status" value="1"/>
</dbReference>
<organism evidence="4 5">
    <name type="scientific">Naumannella halotolerans</name>
    <dbReference type="NCBI Taxonomy" id="993414"/>
    <lineage>
        <taxon>Bacteria</taxon>
        <taxon>Bacillati</taxon>
        <taxon>Actinomycetota</taxon>
        <taxon>Actinomycetes</taxon>
        <taxon>Propionibacteriales</taxon>
        <taxon>Propionibacteriaceae</taxon>
        <taxon>Naumannella</taxon>
    </lineage>
</organism>
<feature type="transmembrane region" description="Helical" evidence="3">
    <location>
        <begin position="17"/>
        <end position="37"/>
    </location>
</feature>
<dbReference type="RefSeq" id="WP_133753682.1">
    <property type="nucleotide sequence ID" value="NZ_CP171129.1"/>
</dbReference>
<proteinExistence type="inferred from homology"/>
<keyword evidence="2" id="KW-0813">Transport</keyword>
<keyword evidence="2" id="KW-1003">Cell membrane</keyword>
<comment type="similarity">
    <text evidence="1 2">Belongs to the BioY family.</text>
</comment>
<dbReference type="PANTHER" id="PTHR34295:SF1">
    <property type="entry name" value="BIOTIN TRANSPORTER BIOY"/>
    <property type="match status" value="1"/>
</dbReference>
<evidence type="ECO:0000313" key="5">
    <source>
        <dbReference type="Proteomes" id="UP000295371"/>
    </source>
</evidence>
<feature type="transmembrane region" description="Helical" evidence="3">
    <location>
        <begin position="166"/>
        <end position="192"/>
    </location>
</feature>
<keyword evidence="2 3" id="KW-0472">Membrane</keyword>
<feature type="transmembrane region" description="Helical" evidence="3">
    <location>
        <begin position="88"/>
        <end position="113"/>
    </location>
</feature>
<dbReference type="GO" id="GO:0015225">
    <property type="term" value="F:biotin transmembrane transporter activity"/>
    <property type="evidence" value="ECO:0007669"/>
    <property type="project" value="UniProtKB-UniRule"/>
</dbReference>
<dbReference type="GO" id="GO:0005886">
    <property type="term" value="C:plasma membrane"/>
    <property type="evidence" value="ECO:0007669"/>
    <property type="project" value="UniProtKB-SubCell"/>
</dbReference>